<evidence type="ECO:0000259" key="5">
    <source>
        <dbReference type="Pfam" id="PF00909"/>
    </source>
</evidence>
<dbReference type="GO" id="GO:0008519">
    <property type="term" value="F:ammonium channel activity"/>
    <property type="evidence" value="ECO:0007669"/>
    <property type="project" value="InterPro"/>
</dbReference>
<dbReference type="EMBL" id="BMAT01013575">
    <property type="protein sequence ID" value="GFS15563.1"/>
    <property type="molecule type" value="Genomic_DNA"/>
</dbReference>
<name>A0AAV4J1P0_9GAST</name>
<keyword evidence="7" id="KW-1185">Reference proteome</keyword>
<keyword evidence="2" id="KW-0812">Transmembrane</keyword>
<comment type="subcellular location">
    <subcellularLocation>
        <location evidence="1">Membrane</location>
        <topology evidence="1">Multi-pass membrane protein</topology>
    </subcellularLocation>
</comment>
<evidence type="ECO:0000256" key="2">
    <source>
        <dbReference type="ARBA" id="ARBA00022692"/>
    </source>
</evidence>
<evidence type="ECO:0000313" key="7">
    <source>
        <dbReference type="Proteomes" id="UP000762676"/>
    </source>
</evidence>
<sequence length="122" mass="13655">MYQRMVKRYGETMYQRMVKRYGETMYQRMVKRYGETMYHRMATGYGETMYHRMVAICAGCDVIRPWGSAIVGTIAGIAFNLTSWAMSKFGVDDPLDAVAGDENTSLNLALGAHGKAATSQMG</sequence>
<gene>
    <name evidence="6" type="ORF">ElyMa_006773800</name>
</gene>
<dbReference type="AlphaFoldDB" id="A0AAV4J1P0"/>
<reference evidence="6 7" key="1">
    <citation type="journal article" date="2021" name="Elife">
        <title>Chloroplast acquisition without the gene transfer in kleptoplastic sea slugs, Plakobranchus ocellatus.</title>
        <authorList>
            <person name="Maeda T."/>
            <person name="Takahashi S."/>
            <person name="Yoshida T."/>
            <person name="Shimamura S."/>
            <person name="Takaki Y."/>
            <person name="Nagai Y."/>
            <person name="Toyoda A."/>
            <person name="Suzuki Y."/>
            <person name="Arimoto A."/>
            <person name="Ishii H."/>
            <person name="Satoh N."/>
            <person name="Nishiyama T."/>
            <person name="Hasebe M."/>
            <person name="Maruyama T."/>
            <person name="Minagawa J."/>
            <person name="Obokata J."/>
            <person name="Shigenobu S."/>
        </authorList>
    </citation>
    <scope>NUCLEOTIDE SEQUENCE [LARGE SCALE GENOMIC DNA]</scope>
</reference>
<dbReference type="GO" id="GO:0016020">
    <property type="term" value="C:membrane"/>
    <property type="evidence" value="ECO:0007669"/>
    <property type="project" value="UniProtKB-SubCell"/>
</dbReference>
<evidence type="ECO:0000313" key="6">
    <source>
        <dbReference type="EMBL" id="GFS15563.1"/>
    </source>
</evidence>
<dbReference type="Gene3D" id="1.10.3430.10">
    <property type="entry name" value="Ammonium transporter AmtB like domains"/>
    <property type="match status" value="1"/>
</dbReference>
<evidence type="ECO:0000256" key="3">
    <source>
        <dbReference type="ARBA" id="ARBA00022989"/>
    </source>
</evidence>
<evidence type="ECO:0000256" key="4">
    <source>
        <dbReference type="ARBA" id="ARBA00023136"/>
    </source>
</evidence>
<evidence type="ECO:0000256" key="1">
    <source>
        <dbReference type="ARBA" id="ARBA00004141"/>
    </source>
</evidence>
<keyword evidence="4" id="KW-0472">Membrane</keyword>
<dbReference type="SUPFAM" id="SSF111352">
    <property type="entry name" value="Ammonium transporter"/>
    <property type="match status" value="1"/>
</dbReference>
<keyword evidence="3" id="KW-1133">Transmembrane helix</keyword>
<organism evidence="6 7">
    <name type="scientific">Elysia marginata</name>
    <dbReference type="NCBI Taxonomy" id="1093978"/>
    <lineage>
        <taxon>Eukaryota</taxon>
        <taxon>Metazoa</taxon>
        <taxon>Spiralia</taxon>
        <taxon>Lophotrochozoa</taxon>
        <taxon>Mollusca</taxon>
        <taxon>Gastropoda</taxon>
        <taxon>Heterobranchia</taxon>
        <taxon>Euthyneura</taxon>
        <taxon>Panpulmonata</taxon>
        <taxon>Sacoglossa</taxon>
        <taxon>Placobranchoidea</taxon>
        <taxon>Plakobranchidae</taxon>
        <taxon>Elysia</taxon>
    </lineage>
</organism>
<dbReference type="InterPro" id="IPR029020">
    <property type="entry name" value="Ammonium/urea_transptr"/>
</dbReference>
<dbReference type="Proteomes" id="UP000762676">
    <property type="component" value="Unassembled WGS sequence"/>
</dbReference>
<accession>A0AAV4J1P0</accession>
<dbReference type="InterPro" id="IPR024041">
    <property type="entry name" value="NH4_transpt_AmtB-like_dom"/>
</dbReference>
<proteinExistence type="predicted"/>
<comment type="caution">
    <text evidence="6">The sequence shown here is derived from an EMBL/GenBank/DDBJ whole genome shotgun (WGS) entry which is preliminary data.</text>
</comment>
<protein>
    <submittedName>
        <fullName evidence="6">Ammonium transporter</fullName>
    </submittedName>
</protein>
<feature type="domain" description="Ammonium transporter AmtB-like" evidence="5">
    <location>
        <begin position="53"/>
        <end position="99"/>
    </location>
</feature>
<dbReference type="Pfam" id="PF00909">
    <property type="entry name" value="Ammonium_transp"/>
    <property type="match status" value="1"/>
</dbReference>